<dbReference type="InterPro" id="IPR017495">
    <property type="entry name" value="PuhC"/>
</dbReference>
<organism evidence="1 2">
    <name type="scientific">Jiella avicenniae</name>
    <dbReference type="NCBI Taxonomy" id="2907202"/>
    <lineage>
        <taxon>Bacteria</taxon>
        <taxon>Pseudomonadati</taxon>
        <taxon>Pseudomonadota</taxon>
        <taxon>Alphaproteobacteria</taxon>
        <taxon>Hyphomicrobiales</taxon>
        <taxon>Aurantimonadaceae</taxon>
        <taxon>Jiella</taxon>
    </lineage>
</organism>
<comment type="caution">
    <text evidence="1">The sequence shown here is derived from an EMBL/GenBank/DDBJ whole genome shotgun (WGS) entry which is preliminary data.</text>
</comment>
<dbReference type="Proteomes" id="UP001139035">
    <property type="component" value="Unassembled WGS sequence"/>
</dbReference>
<sequence length="170" mass="17788">MRALAAAIRNGSIKISPDADKPIPRPILMSAGALALVALVSIATGRTTGVGLAETPQMRTIAHRDLRLAEHADGSAAVVDAVTRAPLISVRVGEGAFAVEALRNLARDRVRKGVPAGGAFVLALKSDGRLVLEDPETRQQVELRAFGERQAKAFAGLLPAADAENTRGVR</sequence>
<name>A0A9X1NY47_9HYPH</name>
<dbReference type="NCBIfam" id="TIGR03054">
    <property type="entry name" value="photo_alph_chp1"/>
    <property type="match status" value="1"/>
</dbReference>
<evidence type="ECO:0000313" key="2">
    <source>
        <dbReference type="Proteomes" id="UP001139035"/>
    </source>
</evidence>
<dbReference type="RefSeq" id="WP_233717737.1">
    <property type="nucleotide sequence ID" value="NZ_JAJUWU010000003.1"/>
</dbReference>
<dbReference type="EMBL" id="JAJUWU010000003">
    <property type="protein sequence ID" value="MCE7027053.1"/>
    <property type="molecule type" value="Genomic_DNA"/>
</dbReference>
<reference evidence="1" key="1">
    <citation type="submission" date="2022-01" db="EMBL/GenBank/DDBJ databases">
        <title>Jiella avicenniae sp. nov., a novel endophytic bacterium isolated from bark of Avicennia marina.</title>
        <authorList>
            <person name="Tuo L."/>
        </authorList>
    </citation>
    <scope>NUCLEOTIDE SEQUENCE</scope>
    <source>
        <strain evidence="1">CBK1P-4</strain>
    </source>
</reference>
<protein>
    <recommendedName>
        <fullName evidence="3">Photosynthetic complex assembly protein</fullName>
    </recommendedName>
</protein>
<proteinExistence type="predicted"/>
<dbReference type="AlphaFoldDB" id="A0A9X1NY47"/>
<gene>
    <name evidence="1" type="ORF">LZD57_03535</name>
</gene>
<evidence type="ECO:0000313" key="1">
    <source>
        <dbReference type="EMBL" id="MCE7027053.1"/>
    </source>
</evidence>
<keyword evidence="2" id="KW-1185">Reference proteome</keyword>
<accession>A0A9X1NY47</accession>
<evidence type="ECO:0008006" key="3">
    <source>
        <dbReference type="Google" id="ProtNLM"/>
    </source>
</evidence>